<feature type="domain" description="Aspartate/glutamate/uridylate kinase" evidence="8">
    <location>
        <begin position="5"/>
        <end position="294"/>
    </location>
</feature>
<dbReference type="SUPFAM" id="SSF53633">
    <property type="entry name" value="Carbamate kinase-like"/>
    <property type="match status" value="1"/>
</dbReference>
<dbReference type="RefSeq" id="WP_064231495.1">
    <property type="nucleotide sequence ID" value="NZ_LVZK01000001.1"/>
</dbReference>
<keyword evidence="10" id="KW-1185">Reference proteome</keyword>
<evidence type="ECO:0000313" key="9">
    <source>
        <dbReference type="EMBL" id="OAP86849.1"/>
    </source>
</evidence>
<sequence length="313" mass="32806">MQSDKRMVIALGGNALGKTPEEQLTLIGAAAEAIVDLMDGGYNVTVTHGNGPQVGMIKVATDVSADKGGGTPLIPFAECGAMSQGYIGYHLQQAIGRELKKRGSDKQCVSVVTQTVVDVQDPAFQNPTKPVGAFFSEERAKELMAETGNTYVEDAGRGWRWVVPSPLPSAIVEAATVKTLIDAGAVVVASGGGGIPVIEDGDGYKGVAAVIDKDRSAALLASDIGAELLVILTAVDRVSLNYNAPNQTDLESMTVEEARKHIDEEQFAKGSMLPKVEACLNFVEGGEGRKALITSLVRAKDALAGRTGTYITM</sequence>
<dbReference type="PANTHER" id="PTHR30409:SF1">
    <property type="entry name" value="CARBAMATE KINASE-RELATED"/>
    <property type="match status" value="1"/>
</dbReference>
<dbReference type="NCBIfam" id="TIGR00746">
    <property type="entry name" value="arcC"/>
    <property type="match status" value="1"/>
</dbReference>
<dbReference type="FunFam" id="3.40.1160.10:FF:000007">
    <property type="entry name" value="Carbamate kinase"/>
    <property type="match status" value="1"/>
</dbReference>
<comment type="catalytic activity">
    <reaction evidence="5">
        <text>hydrogencarbonate + NH4(+) + ATP = carbamoyl phosphate + ADP + H2O + H(+)</text>
        <dbReference type="Rhea" id="RHEA:10152"/>
        <dbReference type="ChEBI" id="CHEBI:15377"/>
        <dbReference type="ChEBI" id="CHEBI:15378"/>
        <dbReference type="ChEBI" id="CHEBI:17544"/>
        <dbReference type="ChEBI" id="CHEBI:28938"/>
        <dbReference type="ChEBI" id="CHEBI:30616"/>
        <dbReference type="ChEBI" id="CHEBI:58228"/>
        <dbReference type="ChEBI" id="CHEBI:456216"/>
        <dbReference type="EC" id="2.7.2.2"/>
    </reaction>
</comment>
<dbReference type="AlphaFoldDB" id="A0A179B661"/>
<dbReference type="InterPro" id="IPR036393">
    <property type="entry name" value="AceGlu_kinase-like_sf"/>
</dbReference>
<dbReference type="PIRSF" id="PIRSF000723">
    <property type="entry name" value="Carbamate_kin"/>
    <property type="match status" value="1"/>
</dbReference>
<evidence type="ECO:0000256" key="2">
    <source>
        <dbReference type="ARBA" id="ARBA00013070"/>
    </source>
</evidence>
<comment type="caution">
    <text evidence="9">The sequence shown here is derived from an EMBL/GenBank/DDBJ whole genome shotgun (WGS) entry which is preliminary data.</text>
</comment>
<accession>A0A179B661</accession>
<gene>
    <name evidence="9" type="ORF">A4H34_06995</name>
</gene>
<dbReference type="InterPro" id="IPR001048">
    <property type="entry name" value="Asp/Glu/Uridylate_kinase"/>
</dbReference>
<evidence type="ECO:0000313" key="10">
    <source>
        <dbReference type="Proteomes" id="UP000078368"/>
    </source>
</evidence>
<dbReference type="OrthoDB" id="9766717at2"/>
<evidence type="ECO:0000256" key="5">
    <source>
        <dbReference type="ARBA" id="ARBA00048467"/>
    </source>
</evidence>
<evidence type="ECO:0000259" key="8">
    <source>
        <dbReference type="Pfam" id="PF00696"/>
    </source>
</evidence>
<dbReference type="CDD" id="cd04235">
    <property type="entry name" value="AAK_CK"/>
    <property type="match status" value="1"/>
</dbReference>
<dbReference type="PANTHER" id="PTHR30409">
    <property type="entry name" value="CARBAMATE KINASE"/>
    <property type="match status" value="1"/>
</dbReference>
<evidence type="ECO:0000256" key="3">
    <source>
        <dbReference type="ARBA" id="ARBA00022679"/>
    </source>
</evidence>
<dbReference type="STRING" id="1823756.A4H34_06995"/>
<evidence type="ECO:0000256" key="4">
    <source>
        <dbReference type="ARBA" id="ARBA00022777"/>
    </source>
</evidence>
<comment type="similarity">
    <text evidence="1 7">Belongs to the carbamate kinase family.</text>
</comment>
<dbReference type="PRINTS" id="PR01469">
    <property type="entry name" value="CARBMTKINASE"/>
</dbReference>
<evidence type="ECO:0000256" key="6">
    <source>
        <dbReference type="NCBIfam" id="TIGR00746"/>
    </source>
</evidence>
<dbReference type="Gene3D" id="3.40.1160.10">
    <property type="entry name" value="Acetylglutamate kinase-like"/>
    <property type="match status" value="1"/>
</dbReference>
<dbReference type="EMBL" id="LVZK01000001">
    <property type="protein sequence ID" value="OAP86849.1"/>
    <property type="molecule type" value="Genomic_DNA"/>
</dbReference>
<keyword evidence="3 7" id="KW-0808">Transferase</keyword>
<evidence type="ECO:0000256" key="7">
    <source>
        <dbReference type="PIRNR" id="PIRNR000723"/>
    </source>
</evidence>
<reference evidence="9 10" key="1">
    <citation type="submission" date="2016-04" db="EMBL/GenBank/DDBJ databases">
        <title>Peptidophaga gingivicola gen. nov., sp. nov., isolated from human subgingival plaque.</title>
        <authorList>
            <person name="Beall C.J."/>
            <person name="Mokrzan E.M."/>
            <person name="Griffen A.L."/>
            <person name="Leys E.J."/>
        </authorList>
    </citation>
    <scope>NUCLEOTIDE SEQUENCE [LARGE SCALE GENOMIC DNA]</scope>
    <source>
        <strain evidence="9 10">BA112</strain>
    </source>
</reference>
<name>A0A179B661_9ACTO</name>
<dbReference type="GO" id="GO:0019546">
    <property type="term" value="P:L-arginine deiminase pathway"/>
    <property type="evidence" value="ECO:0007669"/>
    <property type="project" value="TreeGrafter"/>
</dbReference>
<keyword evidence="4 7" id="KW-0418">Kinase</keyword>
<dbReference type="InterPro" id="IPR003964">
    <property type="entry name" value="Carb_kinase"/>
</dbReference>
<dbReference type="GO" id="GO:0005829">
    <property type="term" value="C:cytosol"/>
    <property type="evidence" value="ECO:0007669"/>
    <property type="project" value="TreeGrafter"/>
</dbReference>
<dbReference type="Pfam" id="PF00696">
    <property type="entry name" value="AA_kinase"/>
    <property type="match status" value="1"/>
</dbReference>
<dbReference type="NCBIfam" id="NF009007">
    <property type="entry name" value="PRK12352.1"/>
    <property type="match status" value="1"/>
</dbReference>
<organism evidence="9 10">
    <name type="scientific">Peptidiphaga gingivicola</name>
    <dbReference type="NCBI Taxonomy" id="2741497"/>
    <lineage>
        <taxon>Bacteria</taxon>
        <taxon>Bacillati</taxon>
        <taxon>Actinomycetota</taxon>
        <taxon>Actinomycetes</taxon>
        <taxon>Actinomycetales</taxon>
        <taxon>Actinomycetaceae</taxon>
        <taxon>Peptidiphaga</taxon>
    </lineage>
</organism>
<dbReference type="Proteomes" id="UP000078368">
    <property type="component" value="Unassembled WGS sequence"/>
</dbReference>
<proteinExistence type="inferred from homology"/>
<evidence type="ECO:0000256" key="1">
    <source>
        <dbReference type="ARBA" id="ARBA00011066"/>
    </source>
</evidence>
<protein>
    <recommendedName>
        <fullName evidence="2 6">Carbamate kinase</fullName>
    </recommendedName>
</protein>
<dbReference type="GO" id="GO:0008804">
    <property type="term" value="F:carbamate kinase activity"/>
    <property type="evidence" value="ECO:0007669"/>
    <property type="project" value="UniProtKB-UniRule"/>
</dbReference>